<proteinExistence type="predicted"/>
<feature type="non-terminal residue" evidence="1">
    <location>
        <position position="133"/>
    </location>
</feature>
<sequence>INDKLLRKISKKDLALIKNNNRYHSPEVSKTDGDDESTERKVVAKDLKWRSKTLKEMLRNYVDKIHDETVKVKPSQNRVYVEEFAEDKPVIYQQITPDYMARKHHSRALNKLIGSVNDVLKYRVVANMQRGFT</sequence>
<evidence type="ECO:0000313" key="2">
    <source>
        <dbReference type="Proteomes" id="UP000789405"/>
    </source>
</evidence>
<reference evidence="1" key="1">
    <citation type="submission" date="2021-06" db="EMBL/GenBank/DDBJ databases">
        <authorList>
            <person name="Kallberg Y."/>
            <person name="Tangrot J."/>
            <person name="Rosling A."/>
        </authorList>
    </citation>
    <scope>NUCLEOTIDE SEQUENCE</scope>
    <source>
        <strain evidence="1">MA453B</strain>
    </source>
</reference>
<dbReference type="AlphaFoldDB" id="A0A9N9PBT2"/>
<evidence type="ECO:0000313" key="1">
    <source>
        <dbReference type="EMBL" id="CAG8805699.1"/>
    </source>
</evidence>
<comment type="caution">
    <text evidence="1">The sequence shown here is derived from an EMBL/GenBank/DDBJ whole genome shotgun (WGS) entry which is preliminary data.</text>
</comment>
<organism evidence="1 2">
    <name type="scientific">Dentiscutata erythropus</name>
    <dbReference type="NCBI Taxonomy" id="1348616"/>
    <lineage>
        <taxon>Eukaryota</taxon>
        <taxon>Fungi</taxon>
        <taxon>Fungi incertae sedis</taxon>
        <taxon>Mucoromycota</taxon>
        <taxon>Glomeromycotina</taxon>
        <taxon>Glomeromycetes</taxon>
        <taxon>Diversisporales</taxon>
        <taxon>Gigasporaceae</taxon>
        <taxon>Dentiscutata</taxon>
    </lineage>
</organism>
<dbReference type="OrthoDB" id="2428174at2759"/>
<dbReference type="Proteomes" id="UP000789405">
    <property type="component" value="Unassembled WGS sequence"/>
</dbReference>
<feature type="non-terminal residue" evidence="1">
    <location>
        <position position="1"/>
    </location>
</feature>
<dbReference type="EMBL" id="CAJVPY010040367">
    <property type="protein sequence ID" value="CAG8805699.1"/>
    <property type="molecule type" value="Genomic_DNA"/>
</dbReference>
<protein>
    <submittedName>
        <fullName evidence="1">2435_t:CDS:1</fullName>
    </submittedName>
</protein>
<accession>A0A9N9PBT2</accession>
<name>A0A9N9PBT2_9GLOM</name>
<gene>
    <name evidence="1" type="ORF">DERYTH_LOCUS24327</name>
</gene>
<keyword evidence="2" id="KW-1185">Reference proteome</keyword>